<dbReference type="GeneID" id="30014031"/>
<name>A0A178Z889_9EURO</name>
<comment type="caution">
    <text evidence="2">The sequence shown here is derived from an EMBL/GenBank/DDBJ whole genome shotgun (WGS) entry which is preliminary data.</text>
</comment>
<evidence type="ECO:0000313" key="2">
    <source>
        <dbReference type="EMBL" id="OAP55711.1"/>
    </source>
</evidence>
<dbReference type="PANTHER" id="PTHR24362">
    <property type="entry name" value="SERINE/THREONINE-PROTEIN KINASE NEK"/>
    <property type="match status" value="1"/>
</dbReference>
<dbReference type="OrthoDB" id="4153314at2759"/>
<feature type="domain" description="Protein kinase" evidence="1">
    <location>
        <begin position="12"/>
        <end position="250"/>
    </location>
</feature>
<dbReference type="InterPro" id="IPR000719">
    <property type="entry name" value="Prot_kinase_dom"/>
</dbReference>
<dbReference type="Proteomes" id="UP000078343">
    <property type="component" value="Unassembled WGS sequence"/>
</dbReference>
<evidence type="ECO:0000259" key="1">
    <source>
        <dbReference type="PROSITE" id="PS50011"/>
    </source>
</evidence>
<dbReference type="Pfam" id="PF00069">
    <property type="entry name" value="Pkinase"/>
    <property type="match status" value="1"/>
</dbReference>
<dbReference type="PROSITE" id="PS50011">
    <property type="entry name" value="PROTEIN_KINASE_DOM"/>
    <property type="match status" value="1"/>
</dbReference>
<dbReference type="GO" id="GO:0005524">
    <property type="term" value="F:ATP binding"/>
    <property type="evidence" value="ECO:0007669"/>
    <property type="project" value="InterPro"/>
</dbReference>
<dbReference type="GO" id="GO:0004672">
    <property type="term" value="F:protein kinase activity"/>
    <property type="evidence" value="ECO:0007669"/>
    <property type="project" value="InterPro"/>
</dbReference>
<keyword evidence="3" id="KW-1185">Reference proteome</keyword>
<dbReference type="RefSeq" id="XP_018689078.1">
    <property type="nucleotide sequence ID" value="XM_018841369.1"/>
</dbReference>
<accession>A0A178Z889</accession>
<organism evidence="2 3">
    <name type="scientific">Fonsecaea erecta</name>
    <dbReference type="NCBI Taxonomy" id="1367422"/>
    <lineage>
        <taxon>Eukaryota</taxon>
        <taxon>Fungi</taxon>
        <taxon>Dikarya</taxon>
        <taxon>Ascomycota</taxon>
        <taxon>Pezizomycotina</taxon>
        <taxon>Eurotiomycetes</taxon>
        <taxon>Chaetothyriomycetidae</taxon>
        <taxon>Chaetothyriales</taxon>
        <taxon>Herpotrichiellaceae</taxon>
        <taxon>Fonsecaea</taxon>
    </lineage>
</organism>
<evidence type="ECO:0000313" key="3">
    <source>
        <dbReference type="Proteomes" id="UP000078343"/>
    </source>
</evidence>
<dbReference type="STRING" id="1367422.A0A178Z889"/>
<dbReference type="SUPFAM" id="SSF56112">
    <property type="entry name" value="Protein kinase-like (PK-like)"/>
    <property type="match status" value="1"/>
</dbReference>
<dbReference type="AlphaFoldDB" id="A0A178Z889"/>
<proteinExistence type="predicted"/>
<reference evidence="2 3" key="1">
    <citation type="submission" date="2016-04" db="EMBL/GenBank/DDBJ databases">
        <title>Draft genome of Fonsecaea erecta CBS 125763.</title>
        <authorList>
            <person name="Weiss V.A."/>
            <person name="Vicente V.A."/>
            <person name="Raittz R.T."/>
            <person name="Moreno L.F."/>
            <person name="De Souza E.M."/>
            <person name="Pedrosa F.O."/>
            <person name="Steffens M.B."/>
            <person name="Faoro H."/>
            <person name="Tadra-Sfeir M.Z."/>
            <person name="Najafzadeh M.J."/>
            <person name="Felipe M.S."/>
            <person name="Teixeira M."/>
            <person name="Sun J."/>
            <person name="Xi L."/>
            <person name="Gomes R."/>
            <person name="De Azevedo C.M."/>
            <person name="Salgado C.G."/>
            <person name="Da Silva M.B."/>
            <person name="Nascimento M.F."/>
            <person name="Queiroz-Telles F."/>
            <person name="Attili D.S."/>
            <person name="Gorbushina A."/>
        </authorList>
    </citation>
    <scope>NUCLEOTIDE SEQUENCE [LARGE SCALE GENOMIC DNA]</scope>
    <source>
        <strain evidence="2 3">CBS 125763</strain>
    </source>
</reference>
<gene>
    <name evidence="2" type="ORF">AYL99_09863</name>
</gene>
<dbReference type="EMBL" id="LVYI01000010">
    <property type="protein sequence ID" value="OAP55711.1"/>
    <property type="molecule type" value="Genomic_DNA"/>
</dbReference>
<dbReference type="PANTHER" id="PTHR24362:SF309">
    <property type="entry name" value="PROTEIN KINASE DOMAIN-CONTAINING PROTEIN"/>
    <property type="match status" value="1"/>
</dbReference>
<dbReference type="InterPro" id="IPR011009">
    <property type="entry name" value="Kinase-like_dom_sf"/>
</dbReference>
<dbReference type="Gene3D" id="1.10.510.10">
    <property type="entry name" value="Transferase(Phosphotransferase) domain 1"/>
    <property type="match status" value="1"/>
</dbReference>
<sequence>MAEWAQTLERPVRDFHWVAHGTSGFILELDERTVIKRSLGEGNRADHETEREIYERLGDHPRIVNGIFMHPKGIILERLQDPLRLRLIQLRERNVLPTKEQILKWSRQASEAIEYLHGKHVFQVDIAFLNMLFDDQDDIKLCDFAGSSIDGRVPSVVAGAHEGFHLFANKRTKPSVHTELYALGCVIFEISTTQRPYHGKTDKEIERLYEAGEFPDTNHLLLGPVIRKCWTFQYNSATKVIDEIDKIIDK</sequence>
<protein>
    <recommendedName>
        <fullName evidence="1">Protein kinase domain-containing protein</fullName>
    </recommendedName>
</protein>